<dbReference type="Gene3D" id="3.30.360.10">
    <property type="entry name" value="Dihydrodipicolinate Reductase, domain 2"/>
    <property type="match status" value="1"/>
</dbReference>
<dbReference type="InterPro" id="IPR000683">
    <property type="entry name" value="Gfo/Idh/MocA-like_OxRdtase_N"/>
</dbReference>
<dbReference type="PANTHER" id="PTHR43818:SF5">
    <property type="entry name" value="OXIDOREDUCTASE FAMILY PROTEIN"/>
    <property type="match status" value="1"/>
</dbReference>
<dbReference type="Pfam" id="PF01408">
    <property type="entry name" value="GFO_IDH_MocA"/>
    <property type="match status" value="1"/>
</dbReference>
<evidence type="ECO:0000313" key="4">
    <source>
        <dbReference type="Proteomes" id="UP000318081"/>
    </source>
</evidence>
<dbReference type="InterPro" id="IPR050463">
    <property type="entry name" value="Gfo/Idh/MocA_oxidrdct_glycsds"/>
</dbReference>
<feature type="domain" description="GFO/IDH/MocA-like oxidoreductase" evidence="2">
    <location>
        <begin position="168"/>
        <end position="313"/>
    </location>
</feature>
<evidence type="ECO:0000259" key="1">
    <source>
        <dbReference type="Pfam" id="PF01408"/>
    </source>
</evidence>
<proteinExistence type="predicted"/>
<protein>
    <submittedName>
        <fullName evidence="3">Inositol 2-dehydrogenase/D-chiro-inositol 3-dehydrogenase</fullName>
        <ecNumber evidence="3">1.1.1.18</ecNumber>
    </submittedName>
</protein>
<dbReference type="GO" id="GO:0050112">
    <property type="term" value="F:inositol 2-dehydrogenase (NAD+) activity"/>
    <property type="evidence" value="ECO:0007669"/>
    <property type="project" value="UniProtKB-EC"/>
</dbReference>
<dbReference type="SUPFAM" id="SSF51735">
    <property type="entry name" value="NAD(P)-binding Rossmann-fold domains"/>
    <property type="match status" value="1"/>
</dbReference>
<reference evidence="3 4" key="1">
    <citation type="submission" date="2019-02" db="EMBL/GenBank/DDBJ databases">
        <title>Deep-cultivation of Planctomycetes and their phenomic and genomic characterization uncovers novel biology.</title>
        <authorList>
            <person name="Wiegand S."/>
            <person name="Jogler M."/>
            <person name="Boedeker C."/>
            <person name="Pinto D."/>
            <person name="Vollmers J."/>
            <person name="Rivas-Marin E."/>
            <person name="Kohn T."/>
            <person name="Peeters S.H."/>
            <person name="Heuer A."/>
            <person name="Rast P."/>
            <person name="Oberbeckmann S."/>
            <person name="Bunk B."/>
            <person name="Jeske O."/>
            <person name="Meyerdierks A."/>
            <person name="Storesund J.E."/>
            <person name="Kallscheuer N."/>
            <person name="Luecker S."/>
            <person name="Lage O.M."/>
            <person name="Pohl T."/>
            <person name="Merkel B.J."/>
            <person name="Hornburger P."/>
            <person name="Mueller R.-W."/>
            <person name="Bruemmer F."/>
            <person name="Labrenz M."/>
            <person name="Spormann A.M."/>
            <person name="Op den Camp H."/>
            <person name="Overmann J."/>
            <person name="Amann R."/>
            <person name="Jetten M.S.M."/>
            <person name="Mascher T."/>
            <person name="Medema M.H."/>
            <person name="Devos D.P."/>
            <person name="Kaster A.-K."/>
            <person name="Ovreas L."/>
            <person name="Rohde M."/>
            <person name="Galperin M.Y."/>
            <person name="Jogler C."/>
        </authorList>
    </citation>
    <scope>NUCLEOTIDE SEQUENCE [LARGE SCALE GENOMIC DNA]</scope>
    <source>
        <strain evidence="3 4">TBK1r</strain>
    </source>
</reference>
<dbReference type="Proteomes" id="UP000318081">
    <property type="component" value="Chromosome"/>
</dbReference>
<dbReference type="Gene3D" id="3.40.50.720">
    <property type="entry name" value="NAD(P)-binding Rossmann-like Domain"/>
    <property type="match status" value="1"/>
</dbReference>
<sequence>MIAGGAIGGAVAVGKAVQGGSTAPIKIAIIGCGRRARELADAVWAIDDEAVQLVGLADYFHSQTQSMYRSLKGRYTGQIAADCVRSGGEDCLSPILESDADIVYVTTPPVDRPDCFQRIVEAGKHAFLEKPLAADAAGVLQTIDTAKQAEAAGLTVHVGFQRRYDNRYQDVIQRVRNGAIGTPIFARAFCNAGSLRPPVHARNESDAEIQRRNWNHYQWTGGDFLIEQHVAGLDVIRWALDQPAFVAQGQGGWGSFDTAEHQSLPTDRSGDVFDHHTVEFEFASGAVLLSQCRRVAKSWNNTSEHVHGTLGRAELSAGKIYSLDGEVVWQSDQPSSLKAATVAQQRAFLQSIRRGTAENQVASAAASTLMAMLGHQATRTGKRIQMVKWINEAKYRMGQATNA</sequence>
<feature type="domain" description="Gfo/Idh/MocA-like oxidoreductase N-terminal" evidence="1">
    <location>
        <begin position="25"/>
        <end position="152"/>
    </location>
</feature>
<accession>A0ABX5XK43</accession>
<name>A0ABX5XK43_9BACT</name>
<evidence type="ECO:0000259" key="2">
    <source>
        <dbReference type="Pfam" id="PF22725"/>
    </source>
</evidence>
<gene>
    <name evidence="3" type="primary">iolG_9</name>
    <name evidence="3" type="ORF">TBK1r_12860</name>
</gene>
<dbReference type="EC" id="1.1.1.18" evidence="3"/>
<dbReference type="Pfam" id="PF22725">
    <property type="entry name" value="GFO_IDH_MocA_C3"/>
    <property type="match status" value="1"/>
</dbReference>
<dbReference type="InterPro" id="IPR036291">
    <property type="entry name" value="NAD(P)-bd_dom_sf"/>
</dbReference>
<keyword evidence="4" id="KW-1185">Reference proteome</keyword>
<dbReference type="InterPro" id="IPR055170">
    <property type="entry name" value="GFO_IDH_MocA-like_dom"/>
</dbReference>
<dbReference type="SUPFAM" id="SSF55347">
    <property type="entry name" value="Glyceraldehyde-3-phosphate dehydrogenase-like, C-terminal domain"/>
    <property type="match status" value="1"/>
</dbReference>
<dbReference type="EMBL" id="CP036432">
    <property type="protein sequence ID" value="QDV82357.1"/>
    <property type="molecule type" value="Genomic_DNA"/>
</dbReference>
<keyword evidence="3" id="KW-0560">Oxidoreductase</keyword>
<organism evidence="3 4">
    <name type="scientific">Stieleria magnilauensis</name>
    <dbReference type="NCBI Taxonomy" id="2527963"/>
    <lineage>
        <taxon>Bacteria</taxon>
        <taxon>Pseudomonadati</taxon>
        <taxon>Planctomycetota</taxon>
        <taxon>Planctomycetia</taxon>
        <taxon>Pirellulales</taxon>
        <taxon>Pirellulaceae</taxon>
        <taxon>Stieleria</taxon>
    </lineage>
</organism>
<evidence type="ECO:0000313" key="3">
    <source>
        <dbReference type="EMBL" id="QDV82357.1"/>
    </source>
</evidence>
<dbReference type="PANTHER" id="PTHR43818">
    <property type="entry name" value="BCDNA.GH03377"/>
    <property type="match status" value="1"/>
</dbReference>